<accession>A0A8S0UGJ7</accession>
<evidence type="ECO:0000256" key="1">
    <source>
        <dbReference type="SAM" id="MobiDB-lite"/>
    </source>
</evidence>
<evidence type="ECO:0000313" key="3">
    <source>
        <dbReference type="Proteomes" id="UP000594638"/>
    </source>
</evidence>
<organism evidence="2 3">
    <name type="scientific">Olea europaea subsp. europaea</name>
    <dbReference type="NCBI Taxonomy" id="158383"/>
    <lineage>
        <taxon>Eukaryota</taxon>
        <taxon>Viridiplantae</taxon>
        <taxon>Streptophyta</taxon>
        <taxon>Embryophyta</taxon>
        <taxon>Tracheophyta</taxon>
        <taxon>Spermatophyta</taxon>
        <taxon>Magnoliopsida</taxon>
        <taxon>eudicotyledons</taxon>
        <taxon>Gunneridae</taxon>
        <taxon>Pentapetalae</taxon>
        <taxon>asterids</taxon>
        <taxon>lamiids</taxon>
        <taxon>Lamiales</taxon>
        <taxon>Oleaceae</taxon>
        <taxon>Oleeae</taxon>
        <taxon>Olea</taxon>
    </lineage>
</organism>
<dbReference type="EMBL" id="CACTIH010007983">
    <property type="protein sequence ID" value="CAA3018962.1"/>
    <property type="molecule type" value="Genomic_DNA"/>
</dbReference>
<dbReference type="Gramene" id="OE9A061530T1">
    <property type="protein sequence ID" value="OE9A061530C1"/>
    <property type="gene ID" value="OE9A061530"/>
</dbReference>
<dbReference type="OrthoDB" id="914027at2759"/>
<keyword evidence="3" id="KW-1185">Reference proteome</keyword>
<comment type="caution">
    <text evidence="2">The sequence shown here is derived from an EMBL/GenBank/DDBJ whole genome shotgun (WGS) entry which is preliminary data.</text>
</comment>
<protein>
    <submittedName>
        <fullName evidence="2">Uncharacterized protein</fullName>
    </submittedName>
</protein>
<reference evidence="2 3" key="1">
    <citation type="submission" date="2019-12" db="EMBL/GenBank/DDBJ databases">
        <authorList>
            <person name="Alioto T."/>
            <person name="Alioto T."/>
            <person name="Gomez Garrido J."/>
        </authorList>
    </citation>
    <scope>NUCLEOTIDE SEQUENCE [LARGE SCALE GENOMIC DNA]</scope>
</reference>
<proteinExistence type="predicted"/>
<evidence type="ECO:0000313" key="2">
    <source>
        <dbReference type="EMBL" id="CAA3018962.1"/>
    </source>
</evidence>
<sequence length="134" mass="14582">MDTMLCDGQMVMYKLEAAEAMASNSTVRGGALGSRRQSQRGKTEISSLESFTKSVTSPGPSKSSQLYNTKVEAVPSATRRAAQDLSAKYHKPVILSSKKPGNANASAVARRRRKELIKLSNTHFHPKGSRVMLE</sequence>
<feature type="compositionally biased region" description="Polar residues" evidence="1">
    <location>
        <begin position="44"/>
        <end position="66"/>
    </location>
</feature>
<name>A0A8S0UGJ7_OLEEU</name>
<gene>
    <name evidence="2" type="ORF">OLEA9_A061530</name>
</gene>
<dbReference type="AlphaFoldDB" id="A0A8S0UGJ7"/>
<dbReference type="Proteomes" id="UP000594638">
    <property type="component" value="Unassembled WGS sequence"/>
</dbReference>
<feature type="region of interest" description="Disordered" evidence="1">
    <location>
        <begin position="24"/>
        <end position="66"/>
    </location>
</feature>